<gene>
    <name evidence="7" type="ORF">K3T81_12245</name>
</gene>
<dbReference type="PANTHER" id="PTHR44757">
    <property type="entry name" value="DIGUANYLATE CYCLASE DGCP"/>
    <property type="match status" value="1"/>
</dbReference>
<dbReference type="InterPro" id="IPR035919">
    <property type="entry name" value="EAL_sf"/>
</dbReference>
<dbReference type="InterPro" id="IPR013655">
    <property type="entry name" value="PAS_fold_3"/>
</dbReference>
<feature type="domain" description="EAL" evidence="5">
    <location>
        <begin position="584"/>
        <end position="839"/>
    </location>
</feature>
<evidence type="ECO:0000259" key="4">
    <source>
        <dbReference type="PROSITE" id="PS50113"/>
    </source>
</evidence>
<dbReference type="InterPro" id="IPR035965">
    <property type="entry name" value="PAS-like_dom_sf"/>
</dbReference>
<dbReference type="InterPro" id="IPR043128">
    <property type="entry name" value="Rev_trsase/Diguanyl_cyclase"/>
</dbReference>
<dbReference type="SUPFAM" id="SSF55073">
    <property type="entry name" value="Nucleotide cyclase"/>
    <property type="match status" value="1"/>
</dbReference>
<feature type="domain" description="PAS" evidence="3">
    <location>
        <begin position="183"/>
        <end position="230"/>
    </location>
</feature>
<dbReference type="PROSITE" id="PS50112">
    <property type="entry name" value="PAS"/>
    <property type="match status" value="1"/>
</dbReference>
<dbReference type="SUPFAM" id="SSF55785">
    <property type="entry name" value="PYP-like sensor domain (PAS domain)"/>
    <property type="match status" value="3"/>
</dbReference>
<dbReference type="InterPro" id="IPR000700">
    <property type="entry name" value="PAS-assoc_C"/>
</dbReference>
<dbReference type="SMART" id="SM00086">
    <property type="entry name" value="PAC"/>
    <property type="match status" value="2"/>
</dbReference>
<dbReference type="PROSITE" id="PS50887">
    <property type="entry name" value="GGDEF"/>
    <property type="match status" value="1"/>
</dbReference>
<dbReference type="Gene3D" id="3.20.20.450">
    <property type="entry name" value="EAL domain"/>
    <property type="match status" value="1"/>
</dbReference>
<dbReference type="RefSeq" id="WP_238020350.1">
    <property type="nucleotide sequence ID" value="NZ_JAIFZM010000009.1"/>
</dbReference>
<dbReference type="NCBIfam" id="TIGR00254">
    <property type="entry name" value="GGDEF"/>
    <property type="match status" value="1"/>
</dbReference>
<feature type="compositionally biased region" description="Polar residues" evidence="2">
    <location>
        <begin position="17"/>
        <end position="26"/>
    </location>
</feature>
<dbReference type="CDD" id="cd01948">
    <property type="entry name" value="EAL"/>
    <property type="match status" value="1"/>
</dbReference>
<dbReference type="PROSITE" id="PS50883">
    <property type="entry name" value="EAL"/>
    <property type="match status" value="1"/>
</dbReference>
<dbReference type="InterPro" id="IPR001633">
    <property type="entry name" value="EAL_dom"/>
</dbReference>
<dbReference type="Proteomes" id="UP001199631">
    <property type="component" value="Unassembled WGS sequence"/>
</dbReference>
<evidence type="ECO:0000259" key="5">
    <source>
        <dbReference type="PROSITE" id="PS50883"/>
    </source>
</evidence>
<keyword evidence="8" id="KW-1185">Reference proteome</keyword>
<dbReference type="SMART" id="SM00091">
    <property type="entry name" value="PAS"/>
    <property type="match status" value="2"/>
</dbReference>
<dbReference type="Gene3D" id="3.30.450.20">
    <property type="entry name" value="PAS domain"/>
    <property type="match status" value="3"/>
</dbReference>
<evidence type="ECO:0000313" key="8">
    <source>
        <dbReference type="Proteomes" id="UP001199631"/>
    </source>
</evidence>
<feature type="region of interest" description="Disordered" evidence="2">
    <location>
        <begin position="1"/>
        <end position="26"/>
    </location>
</feature>
<dbReference type="Pfam" id="PF08447">
    <property type="entry name" value="PAS_3"/>
    <property type="match status" value="2"/>
</dbReference>
<dbReference type="AlphaFoldDB" id="A0AAW5B6A4"/>
<organism evidence="7 8">
    <name type="scientific">Oceanobacillus jordanicus</name>
    <dbReference type="NCBI Taxonomy" id="2867266"/>
    <lineage>
        <taxon>Bacteria</taxon>
        <taxon>Bacillati</taxon>
        <taxon>Bacillota</taxon>
        <taxon>Bacilli</taxon>
        <taxon>Bacillales</taxon>
        <taxon>Bacillaceae</taxon>
        <taxon>Oceanobacillus</taxon>
    </lineage>
</organism>
<feature type="coiled-coil region" evidence="1">
    <location>
        <begin position="949"/>
        <end position="976"/>
    </location>
</feature>
<dbReference type="CDD" id="cd00130">
    <property type="entry name" value="PAS"/>
    <property type="match status" value="2"/>
</dbReference>
<accession>A0AAW5B6A4</accession>
<evidence type="ECO:0000313" key="7">
    <source>
        <dbReference type="EMBL" id="MCG3419926.1"/>
    </source>
</evidence>
<dbReference type="InterPro" id="IPR052155">
    <property type="entry name" value="Biofilm_reg_signaling"/>
</dbReference>
<dbReference type="Pfam" id="PF00563">
    <property type="entry name" value="EAL"/>
    <property type="match status" value="1"/>
</dbReference>
<dbReference type="InterPro" id="IPR029787">
    <property type="entry name" value="Nucleotide_cyclase"/>
</dbReference>
<dbReference type="SMART" id="SM00052">
    <property type="entry name" value="EAL"/>
    <property type="match status" value="1"/>
</dbReference>
<evidence type="ECO:0000259" key="3">
    <source>
        <dbReference type="PROSITE" id="PS50112"/>
    </source>
</evidence>
<reference evidence="7 8" key="1">
    <citation type="journal article" date="2022" name="Evol. Bioinform. Online">
        <title>Draft Genome Sequence of Oceanobacillus jordanicus Strain GSFE11, a Halotolerant Plant Growth-Promoting Bacterial Endophyte Isolated From the Jordan Valley.</title>
        <authorList>
            <person name="Alhindi T."/>
            <person name="Albdaiwi R."/>
        </authorList>
    </citation>
    <scope>NUCLEOTIDE SEQUENCE [LARGE SCALE GENOMIC DNA]</scope>
    <source>
        <strain evidence="7 8">GSFE11</strain>
    </source>
</reference>
<dbReference type="Pfam" id="PF00990">
    <property type="entry name" value="GGDEF"/>
    <property type="match status" value="1"/>
</dbReference>
<feature type="domain" description="PAC" evidence="4">
    <location>
        <begin position="233"/>
        <end position="286"/>
    </location>
</feature>
<dbReference type="SUPFAM" id="SSF141868">
    <property type="entry name" value="EAL domain-like"/>
    <property type="match status" value="1"/>
</dbReference>
<dbReference type="SMART" id="SM00267">
    <property type="entry name" value="GGDEF"/>
    <property type="match status" value="1"/>
</dbReference>
<dbReference type="InterPro" id="IPR000014">
    <property type="entry name" value="PAS"/>
</dbReference>
<name>A0AAW5B6A4_9BACI</name>
<evidence type="ECO:0000256" key="2">
    <source>
        <dbReference type="SAM" id="MobiDB-lite"/>
    </source>
</evidence>
<protein>
    <submittedName>
        <fullName evidence="7">EAL domain-containing protein</fullName>
    </submittedName>
</protein>
<evidence type="ECO:0000256" key="1">
    <source>
        <dbReference type="SAM" id="Coils"/>
    </source>
</evidence>
<dbReference type="PROSITE" id="PS50113">
    <property type="entry name" value="PAC"/>
    <property type="match status" value="2"/>
</dbReference>
<evidence type="ECO:0000259" key="6">
    <source>
        <dbReference type="PROSITE" id="PS50887"/>
    </source>
</evidence>
<dbReference type="Gene3D" id="3.30.70.270">
    <property type="match status" value="1"/>
</dbReference>
<comment type="caution">
    <text evidence="7">The sequence shown here is derived from an EMBL/GenBank/DDBJ whole genome shotgun (WGS) entry which is preliminary data.</text>
</comment>
<feature type="domain" description="GGDEF" evidence="6">
    <location>
        <begin position="442"/>
        <end position="575"/>
    </location>
</feature>
<dbReference type="PANTHER" id="PTHR44757:SF2">
    <property type="entry name" value="BIOFILM ARCHITECTURE MAINTENANCE PROTEIN MBAA"/>
    <property type="match status" value="1"/>
</dbReference>
<dbReference type="EMBL" id="JAIFZM010000009">
    <property type="protein sequence ID" value="MCG3419926.1"/>
    <property type="molecule type" value="Genomic_DNA"/>
</dbReference>
<feature type="domain" description="PAC" evidence="4">
    <location>
        <begin position="362"/>
        <end position="414"/>
    </location>
</feature>
<sequence length="993" mass="114742">MTSFDKEGSLGKLFSVPPNTESSNNENANIKQELLNYYASLAMHHPDLIIAFSPQGEILSKNKDSIGKFLGIPSMDEVNLMDLIPKSYKKTLIDAFQKALHGVSERHEIAIEEYSKREIIHACLTFVPIWGSDKINGVYIIIEDTSEIKELAEELKKHKTHLIAAQKVASVGSWEYIIPDDDLFCSPAFYEIFGLPKSEEVTMNKLLLRYIHPDDRDKTSSIYKLALREGKSYKVDYRIYHERDENKLRYLRVQAEVLWQNNAPWKLIGVVMDYTEEKNLEIELRNTLNSMVHMFNNLDGGIWMKEFNTNKVTLASEQLVDLLQIPLEKIYEDPAVWENIIHPDFRDKVFLKQDQLMKGKPIKHKYKIICGDHSIKWVYDQTIPWVNEDGRITHLFGVLVDITDEKQMQDHLRYISTHDEITDLPNQQSLHETVDKLINEDQPFSILHLDLDRFNVINHSLGYQVGDMVIHQLAERLRDIVPSTGYLARLNNNDFVMIVHHYNGKEEVFDLAQQTIQSIGKALMVKDYELHITTSVGISFYPEDGTSKLRLLENAYSALYHAKQQGSNNYQFYSFSRDISSYKKFLLEKDMRRAIVNEEFELYYQPQVEAATGKIKGAEALIRWNHRDWGMVPPNEFIPLAEENHLIHHISDWVIRKTCAQLWRWRETGYPVIPISINLSPIRLLKRGLVELVEGQLALYRIPASMLEIEITESSLLKNEIGVLKTLEELRKLGIKIAIDDFGTGYASLNYLHEFEADIIKIDQIFIQNITSANKKDAAIVSAVMHLAKEIGMQIVAEGVEEKAQYEFLKERNCDLIQGYYFSKPVPLPVFEELLHDGYLIPKESQKQDMPLKDRRESARYQFLHWLKGKLIISEYDKQEIELGSAKILIKDISLKGIQIITSVILPVPSDMAFEFSFSIMGESYCLTGSPVWQQETKQSYVIYGIQFHTGEEEKLSELMEKLTRLKEDNEELPDTDFFTGNPCTYLGNSQAY</sequence>
<dbReference type="CDD" id="cd01949">
    <property type="entry name" value="GGDEF"/>
    <property type="match status" value="1"/>
</dbReference>
<dbReference type="InterPro" id="IPR001610">
    <property type="entry name" value="PAC"/>
</dbReference>
<proteinExistence type="predicted"/>
<dbReference type="InterPro" id="IPR000160">
    <property type="entry name" value="GGDEF_dom"/>
</dbReference>
<keyword evidence="1" id="KW-0175">Coiled coil</keyword>